<dbReference type="GeneID" id="39990571"/>
<feature type="signal peptide" evidence="2">
    <location>
        <begin position="1"/>
        <end position="18"/>
    </location>
</feature>
<feature type="compositionally biased region" description="Gly residues" evidence="1">
    <location>
        <begin position="71"/>
        <end position="81"/>
    </location>
</feature>
<dbReference type="EMBL" id="NBCO01000055">
    <property type="protein sequence ID" value="ORC83857.1"/>
    <property type="molecule type" value="Genomic_DNA"/>
</dbReference>
<evidence type="ECO:0000256" key="1">
    <source>
        <dbReference type="SAM" id="MobiDB-lite"/>
    </source>
</evidence>
<sequence>MLLYRLFCLLMLLLSVASLCISATESLPTDEDAAAVCKEGPNCTCDGKTCTPVAVQPSATAALSSQPSVPGGPGGPGGTGGTLAAQPDTASACIKGGTGASTDGTCNPSPALVGGVGTVPQPQSTTRNSAQGEGGSQDSVSEEDPARTDVENPAGASGKVATSGGVSPQAASSSEPPTTPVEPAAQSLGSRGASTDEGQRESTAYRLLLLLTQKPQGMAVKPMVLILSPLQVMLNLTTMSPQIIKTV</sequence>
<feature type="compositionally biased region" description="Low complexity" evidence="1">
    <location>
        <begin position="166"/>
        <end position="186"/>
    </location>
</feature>
<evidence type="ECO:0000256" key="2">
    <source>
        <dbReference type="SAM" id="SignalP"/>
    </source>
</evidence>
<feature type="compositionally biased region" description="Polar residues" evidence="1">
    <location>
        <begin position="120"/>
        <end position="139"/>
    </location>
</feature>
<proteinExistence type="predicted"/>
<organism evidence="3 4">
    <name type="scientific">Trypanosoma theileri</name>
    <dbReference type="NCBI Taxonomy" id="67003"/>
    <lineage>
        <taxon>Eukaryota</taxon>
        <taxon>Discoba</taxon>
        <taxon>Euglenozoa</taxon>
        <taxon>Kinetoplastea</taxon>
        <taxon>Metakinetoplastina</taxon>
        <taxon>Trypanosomatida</taxon>
        <taxon>Trypanosomatidae</taxon>
        <taxon>Trypanosoma</taxon>
    </lineage>
</organism>
<feature type="region of interest" description="Disordered" evidence="1">
    <location>
        <begin position="61"/>
        <end position="200"/>
    </location>
</feature>
<evidence type="ECO:0000313" key="4">
    <source>
        <dbReference type="Proteomes" id="UP000192257"/>
    </source>
</evidence>
<evidence type="ECO:0000313" key="3">
    <source>
        <dbReference type="EMBL" id="ORC83857.1"/>
    </source>
</evidence>
<accession>A0A1X0NGQ6</accession>
<comment type="caution">
    <text evidence="3">The sequence shown here is derived from an EMBL/GenBank/DDBJ whole genome shotgun (WGS) entry which is preliminary data.</text>
</comment>
<keyword evidence="4" id="KW-1185">Reference proteome</keyword>
<name>A0A1X0NGQ6_9TRYP</name>
<feature type="chain" id="PRO_5012394112" evidence="2">
    <location>
        <begin position="19"/>
        <end position="247"/>
    </location>
</feature>
<dbReference type="RefSeq" id="XP_028877923.1">
    <property type="nucleotide sequence ID" value="XM_029030791.1"/>
</dbReference>
<dbReference type="VEuPathDB" id="TriTrypDB:TM35_000551260"/>
<gene>
    <name evidence="3" type="ORF">TM35_000551260</name>
</gene>
<dbReference type="AlphaFoldDB" id="A0A1X0NGQ6"/>
<protein>
    <submittedName>
        <fullName evidence="3">Uncharacterized protein</fullName>
    </submittedName>
</protein>
<reference evidence="3 4" key="1">
    <citation type="submission" date="2017-03" db="EMBL/GenBank/DDBJ databases">
        <title>An alternative strategy for trypanosome survival in the mammalian bloodstream revealed through genome and transcriptome analysis of the ubiquitous bovine parasite Trypanosoma (Megatrypanum) theileri.</title>
        <authorList>
            <person name="Kelly S."/>
            <person name="Ivens A."/>
            <person name="Mott A."/>
            <person name="O'Neill E."/>
            <person name="Emms D."/>
            <person name="Macleod O."/>
            <person name="Voorheis P."/>
            <person name="Matthews J."/>
            <person name="Matthews K."/>
            <person name="Carrington M."/>
        </authorList>
    </citation>
    <scope>NUCLEOTIDE SEQUENCE [LARGE SCALE GENOMIC DNA]</scope>
    <source>
        <strain evidence="3">Edinburgh</strain>
    </source>
</reference>
<keyword evidence="2" id="KW-0732">Signal</keyword>
<dbReference type="Proteomes" id="UP000192257">
    <property type="component" value="Unassembled WGS sequence"/>
</dbReference>